<keyword evidence="5 8" id="KW-0812">Transmembrane</keyword>
<accession>A0A0W7WKW0</accession>
<dbReference type="InterPro" id="IPR004776">
    <property type="entry name" value="Mem_transp_PIN-like"/>
</dbReference>
<feature type="transmembrane region" description="Helical" evidence="8">
    <location>
        <begin position="230"/>
        <end position="249"/>
    </location>
</feature>
<dbReference type="Gene3D" id="1.20.1530.20">
    <property type="match status" value="1"/>
</dbReference>
<evidence type="ECO:0000256" key="7">
    <source>
        <dbReference type="ARBA" id="ARBA00023136"/>
    </source>
</evidence>
<dbReference type="PANTHER" id="PTHR36838">
    <property type="entry name" value="AUXIN EFFLUX CARRIER FAMILY PROTEIN"/>
    <property type="match status" value="1"/>
</dbReference>
<dbReference type="EMBL" id="LPXO01000004">
    <property type="protein sequence ID" value="KUF11234.1"/>
    <property type="molecule type" value="Genomic_DNA"/>
</dbReference>
<evidence type="ECO:0000256" key="8">
    <source>
        <dbReference type="SAM" id="Phobius"/>
    </source>
</evidence>
<gene>
    <name evidence="9" type="ORF">AVJ23_09300</name>
</gene>
<feature type="transmembrane region" description="Helical" evidence="8">
    <location>
        <begin position="96"/>
        <end position="114"/>
    </location>
</feature>
<dbReference type="OrthoDB" id="9810457at2"/>
<keyword evidence="10" id="KW-1185">Reference proteome</keyword>
<evidence type="ECO:0000313" key="10">
    <source>
        <dbReference type="Proteomes" id="UP000054396"/>
    </source>
</evidence>
<feature type="transmembrane region" description="Helical" evidence="8">
    <location>
        <begin position="287"/>
        <end position="307"/>
    </location>
</feature>
<protein>
    <submittedName>
        <fullName evidence="9">Malonate transporter</fullName>
    </submittedName>
</protein>
<keyword evidence="3" id="KW-0813">Transport</keyword>
<keyword evidence="7 8" id="KW-0472">Membrane</keyword>
<dbReference type="AlphaFoldDB" id="A0A0W7WKW0"/>
<dbReference type="STRING" id="1685382.AVJ23_09300"/>
<evidence type="ECO:0000313" key="9">
    <source>
        <dbReference type="EMBL" id="KUF11234.1"/>
    </source>
</evidence>
<dbReference type="Proteomes" id="UP000054396">
    <property type="component" value="Unassembled WGS sequence"/>
</dbReference>
<feature type="transmembrane region" description="Helical" evidence="8">
    <location>
        <begin position="201"/>
        <end position="218"/>
    </location>
</feature>
<keyword evidence="6 8" id="KW-1133">Transmembrane helix</keyword>
<comment type="subcellular location">
    <subcellularLocation>
        <location evidence="1">Cell membrane</location>
        <topology evidence="1">Multi-pass membrane protein</topology>
    </subcellularLocation>
</comment>
<feature type="transmembrane region" description="Helical" evidence="8">
    <location>
        <begin position="126"/>
        <end position="149"/>
    </location>
</feature>
<evidence type="ECO:0000256" key="5">
    <source>
        <dbReference type="ARBA" id="ARBA00022692"/>
    </source>
</evidence>
<evidence type="ECO:0000256" key="4">
    <source>
        <dbReference type="ARBA" id="ARBA00022475"/>
    </source>
</evidence>
<evidence type="ECO:0000256" key="3">
    <source>
        <dbReference type="ARBA" id="ARBA00022448"/>
    </source>
</evidence>
<dbReference type="Pfam" id="PF03547">
    <property type="entry name" value="Mem_trans"/>
    <property type="match status" value="2"/>
</dbReference>
<reference evidence="9 10" key="1">
    <citation type="submission" date="2015-12" db="EMBL/GenBank/DDBJ databases">
        <authorList>
            <person name="Shamseldin A."/>
            <person name="Moawad H."/>
            <person name="Abd El-Rahim W.M."/>
            <person name="Sadowsky M.J."/>
        </authorList>
    </citation>
    <scope>NUCLEOTIDE SEQUENCE [LARGE SCALE GENOMIC DNA]</scope>
    <source>
        <strain evidence="9 10">SJ5A-1</strain>
    </source>
</reference>
<proteinExistence type="inferred from homology"/>
<evidence type="ECO:0000256" key="6">
    <source>
        <dbReference type="ARBA" id="ARBA00022989"/>
    </source>
</evidence>
<feature type="transmembrane region" description="Helical" evidence="8">
    <location>
        <begin position="7"/>
        <end position="26"/>
    </location>
</feature>
<feature type="transmembrane region" description="Helical" evidence="8">
    <location>
        <begin position="170"/>
        <end position="189"/>
    </location>
</feature>
<name>A0A0W7WKW0_9RHOB</name>
<dbReference type="GO" id="GO:0055085">
    <property type="term" value="P:transmembrane transport"/>
    <property type="evidence" value="ECO:0007669"/>
    <property type="project" value="InterPro"/>
</dbReference>
<keyword evidence="4" id="KW-1003">Cell membrane</keyword>
<feature type="transmembrane region" description="Helical" evidence="8">
    <location>
        <begin position="261"/>
        <end position="280"/>
    </location>
</feature>
<evidence type="ECO:0000256" key="2">
    <source>
        <dbReference type="ARBA" id="ARBA00010145"/>
    </source>
</evidence>
<evidence type="ECO:0000256" key="1">
    <source>
        <dbReference type="ARBA" id="ARBA00004651"/>
    </source>
</evidence>
<organism evidence="9 10">
    <name type="scientific">Pseudoponticoccus marisrubri</name>
    <dbReference type="NCBI Taxonomy" id="1685382"/>
    <lineage>
        <taxon>Bacteria</taxon>
        <taxon>Pseudomonadati</taxon>
        <taxon>Pseudomonadota</taxon>
        <taxon>Alphaproteobacteria</taxon>
        <taxon>Rhodobacterales</taxon>
        <taxon>Roseobacteraceae</taxon>
        <taxon>Pseudoponticoccus</taxon>
    </lineage>
</organism>
<feature type="transmembrane region" description="Helical" evidence="8">
    <location>
        <begin position="64"/>
        <end position="84"/>
    </location>
</feature>
<dbReference type="GO" id="GO:0005886">
    <property type="term" value="C:plasma membrane"/>
    <property type="evidence" value="ECO:0007669"/>
    <property type="project" value="UniProtKB-SubCell"/>
</dbReference>
<dbReference type="InterPro" id="IPR038770">
    <property type="entry name" value="Na+/solute_symporter_sf"/>
</dbReference>
<comment type="similarity">
    <text evidence="2">Belongs to the auxin efflux carrier (TC 2.A.69) family.</text>
</comment>
<comment type="caution">
    <text evidence="9">The sequence shown here is derived from an EMBL/GenBank/DDBJ whole genome shotgun (WGS) entry which is preliminary data.</text>
</comment>
<dbReference type="PANTHER" id="PTHR36838:SF3">
    <property type="entry name" value="TRANSPORTER AUXIN EFFLUX CARRIER EC FAMILY"/>
    <property type="match status" value="1"/>
</dbReference>
<sequence>MQALLDVILPVFLVIGAGYLATWRGWISETGVDGLMAFTQNIAVPALLFRAIWTLELGAEFNPWLLVSFYTGSACGFAAGLLGARHLFGRDWEDSVAIGFCCLFANSVMIGLAITERAYGADALQANYVIVALHSPFCYGIGITAMEIARARASGAPAATLPAKVGGAMFRNALVIGIGLGLVANLLNLSLPETVTDALDMLVRTALPAALFGMGGVLCRYRPQGDGRVIAYICAVSLLLHPTITWTLGSLTGLSVAEFRSAVLTAAMAPGINTYVFANMYGRAKRVAASGVLFATALSVLTAWVWLSLLP</sequence>
<dbReference type="RefSeq" id="WP_058861898.1">
    <property type="nucleotide sequence ID" value="NZ_LPXO01000004.1"/>
</dbReference>